<dbReference type="OrthoDB" id="440325at2759"/>
<dbReference type="EMBL" id="JAHFXF010000414">
    <property type="protein sequence ID" value="KAG9688200.1"/>
    <property type="molecule type" value="Genomic_DNA"/>
</dbReference>
<gene>
    <name evidence="1" type="ORF">KCU76_g9776</name>
</gene>
<evidence type="ECO:0000313" key="1">
    <source>
        <dbReference type="EMBL" id="KAG9688200.1"/>
    </source>
</evidence>
<dbReference type="Gene3D" id="3.40.605.10">
    <property type="entry name" value="Aldehyde Dehydrogenase, Chain A, domain 1"/>
    <property type="match status" value="1"/>
</dbReference>
<feature type="non-terminal residue" evidence="1">
    <location>
        <position position="1"/>
    </location>
</feature>
<evidence type="ECO:0000313" key="2">
    <source>
        <dbReference type="Proteomes" id="UP000779574"/>
    </source>
</evidence>
<reference evidence="1" key="1">
    <citation type="journal article" date="2021" name="J Fungi (Basel)">
        <title>Virulence traits and population genomics of the black yeast Aureobasidium melanogenum.</title>
        <authorList>
            <person name="Cernosa A."/>
            <person name="Sun X."/>
            <person name="Gostincar C."/>
            <person name="Fang C."/>
            <person name="Gunde-Cimerman N."/>
            <person name="Song Z."/>
        </authorList>
    </citation>
    <scope>NUCLEOTIDE SEQUENCE</scope>
    <source>
        <strain evidence="1">EXF-9911</strain>
    </source>
</reference>
<proteinExistence type="predicted"/>
<protein>
    <recommendedName>
        <fullName evidence="3">Aldehyde dehydrogenase domain-containing protein</fullName>
    </recommendedName>
</protein>
<dbReference type="Proteomes" id="UP000779574">
    <property type="component" value="Unassembled WGS sequence"/>
</dbReference>
<comment type="caution">
    <text evidence="1">The sequence shown here is derived from an EMBL/GenBank/DDBJ whole genome shotgun (WGS) entry which is preliminary data.</text>
</comment>
<reference evidence="1" key="2">
    <citation type="submission" date="2021-08" db="EMBL/GenBank/DDBJ databases">
        <authorList>
            <person name="Gostincar C."/>
            <person name="Sun X."/>
            <person name="Song Z."/>
            <person name="Gunde-Cimerman N."/>
        </authorList>
    </citation>
    <scope>NUCLEOTIDE SEQUENCE</scope>
    <source>
        <strain evidence="1">EXF-9911</strain>
    </source>
</reference>
<dbReference type="InterPro" id="IPR016162">
    <property type="entry name" value="Ald_DH_N"/>
</dbReference>
<organism evidence="1 2">
    <name type="scientific">Aureobasidium melanogenum</name>
    <name type="common">Aureobasidium pullulans var. melanogenum</name>
    <dbReference type="NCBI Taxonomy" id="46634"/>
    <lineage>
        <taxon>Eukaryota</taxon>
        <taxon>Fungi</taxon>
        <taxon>Dikarya</taxon>
        <taxon>Ascomycota</taxon>
        <taxon>Pezizomycotina</taxon>
        <taxon>Dothideomycetes</taxon>
        <taxon>Dothideomycetidae</taxon>
        <taxon>Dothideales</taxon>
        <taxon>Saccotheciaceae</taxon>
        <taxon>Aureobasidium</taxon>
    </lineage>
</organism>
<evidence type="ECO:0008006" key="3">
    <source>
        <dbReference type="Google" id="ProtNLM"/>
    </source>
</evidence>
<dbReference type="GO" id="GO:0016491">
    <property type="term" value="F:oxidoreductase activity"/>
    <property type="evidence" value="ECO:0007669"/>
    <property type="project" value="InterPro"/>
</dbReference>
<sequence length="124" mass="13096">MLHAAVPNAGFGGVALCGSGMGAYHGKPGFEAFTHRRTVARMPDFLDSAMGFRYPAFDMKNKKPVDVGTRVGFGRSETVQDQKIGRGHGKVSVLDVAIALALLATLHAPAKKVVYARLGNIIGS</sequence>
<accession>A0A9P8EGC8</accession>
<name>A0A9P8EGC8_AURME</name>
<dbReference type="AlphaFoldDB" id="A0A9P8EGC8"/>